<comment type="pathway">
    <text evidence="12">Amino-acid biosynthesis; L-lysine biosynthesis via DAP pathway; (S)-tetrahydrodipicolinate from L-aspartate: step 4/4.</text>
</comment>
<dbReference type="GO" id="GO:0016301">
    <property type="term" value="F:kinase activity"/>
    <property type="evidence" value="ECO:0007669"/>
    <property type="project" value="UniProtKB-KW"/>
</dbReference>
<dbReference type="InterPro" id="IPR022663">
    <property type="entry name" value="DapB_C"/>
</dbReference>
<feature type="active site" description="Proton donor/acceptor" evidence="12">
    <location>
        <position position="153"/>
    </location>
</feature>
<keyword evidence="5" id="KW-0418">Kinase</keyword>
<feature type="binding site" evidence="12">
    <location>
        <begin position="163"/>
        <end position="164"/>
    </location>
    <ligand>
        <name>(S)-2,3,4,5-tetrahydrodipicolinate</name>
        <dbReference type="ChEBI" id="CHEBI:16845"/>
    </ligand>
</feature>
<comment type="catalytic activity">
    <reaction evidence="12">
        <text>(S)-2,3,4,5-tetrahydrodipicolinate + NADP(+) + H2O = (2S,4S)-4-hydroxy-2,3,4,5-tetrahydrodipicolinate + NADPH + H(+)</text>
        <dbReference type="Rhea" id="RHEA:35331"/>
        <dbReference type="ChEBI" id="CHEBI:15377"/>
        <dbReference type="ChEBI" id="CHEBI:15378"/>
        <dbReference type="ChEBI" id="CHEBI:16845"/>
        <dbReference type="ChEBI" id="CHEBI:57783"/>
        <dbReference type="ChEBI" id="CHEBI:58349"/>
        <dbReference type="ChEBI" id="CHEBI:67139"/>
        <dbReference type="EC" id="1.17.1.8"/>
    </reaction>
</comment>
<dbReference type="GO" id="GO:0008839">
    <property type="term" value="F:4-hydroxy-tetrahydrodipicolinate reductase"/>
    <property type="evidence" value="ECO:0007669"/>
    <property type="project" value="UniProtKB-UniRule"/>
</dbReference>
<evidence type="ECO:0000256" key="4">
    <source>
        <dbReference type="ARBA" id="ARBA00022741"/>
    </source>
</evidence>
<accession>A0A136Q2I1</accession>
<comment type="caution">
    <text evidence="12">Was originally thought to be a dihydrodipicolinate reductase (DHDPR), catalyzing the conversion of dihydrodipicolinate to tetrahydrodipicolinate. However, it was shown in E.coli that the substrate of the enzymatic reaction is not dihydrodipicolinate (DHDP) but in fact (2S,4S)-4-hydroxy-2,3,4,5-tetrahydrodipicolinic acid (HTPA), the product released by the DapA-catalyzed reaction.</text>
</comment>
<dbReference type="Gene3D" id="3.30.2130.10">
    <property type="entry name" value="VC0802-like"/>
    <property type="match status" value="1"/>
</dbReference>
<evidence type="ECO:0000256" key="12">
    <source>
        <dbReference type="HAMAP-Rule" id="MF_00102"/>
    </source>
</evidence>
<keyword evidence="5" id="KW-0808">Transferase</keyword>
<organism evidence="15 16">
    <name type="scientific">Christensenella minuta</name>
    <dbReference type="NCBI Taxonomy" id="626937"/>
    <lineage>
        <taxon>Bacteria</taxon>
        <taxon>Bacillati</taxon>
        <taxon>Bacillota</taxon>
        <taxon>Clostridia</taxon>
        <taxon>Christensenellales</taxon>
        <taxon>Christensenellaceae</taxon>
        <taxon>Christensenella</taxon>
    </lineage>
</organism>
<keyword evidence="7 12" id="KW-0521">NADP</keyword>
<dbReference type="Gene3D" id="3.30.360.10">
    <property type="entry name" value="Dihydrodipicolinate Reductase, domain 2"/>
    <property type="match status" value="1"/>
</dbReference>
<evidence type="ECO:0000313" key="15">
    <source>
        <dbReference type="EMBL" id="KXK64888.1"/>
    </source>
</evidence>
<feature type="binding site" evidence="12">
    <location>
        <position position="44"/>
    </location>
    <ligand>
        <name>NAD(+)</name>
        <dbReference type="ChEBI" id="CHEBI:57540"/>
    </ligand>
</feature>
<dbReference type="Pfam" id="PF05173">
    <property type="entry name" value="DapB_C"/>
    <property type="match status" value="1"/>
</dbReference>
<dbReference type="UniPathway" id="UPA00034">
    <property type="reaction ID" value="UER00018"/>
</dbReference>
<dbReference type="GO" id="GO:0005829">
    <property type="term" value="C:cytosol"/>
    <property type="evidence" value="ECO:0007669"/>
    <property type="project" value="TreeGrafter"/>
</dbReference>
<dbReference type="GO" id="GO:0050661">
    <property type="term" value="F:NADP binding"/>
    <property type="evidence" value="ECO:0007669"/>
    <property type="project" value="UniProtKB-UniRule"/>
</dbReference>
<dbReference type="NCBIfam" id="TIGR00036">
    <property type="entry name" value="dapB"/>
    <property type="match status" value="1"/>
</dbReference>
<evidence type="ECO:0000256" key="6">
    <source>
        <dbReference type="ARBA" id="ARBA00022840"/>
    </source>
</evidence>
<dbReference type="STRING" id="626937.HMPREF3293_02133"/>
<dbReference type="GO" id="GO:0009089">
    <property type="term" value="P:lysine biosynthetic process via diaminopimelate"/>
    <property type="evidence" value="ECO:0007669"/>
    <property type="project" value="UniProtKB-UniRule"/>
</dbReference>
<feature type="binding site" evidence="12">
    <location>
        <begin position="96"/>
        <end position="98"/>
    </location>
    <ligand>
        <name>NAD(+)</name>
        <dbReference type="ChEBI" id="CHEBI:57540"/>
    </ligand>
</feature>
<feature type="binding site" evidence="12">
    <location>
        <position position="45"/>
    </location>
    <ligand>
        <name>NADP(+)</name>
        <dbReference type="ChEBI" id="CHEBI:58349"/>
    </ligand>
</feature>
<dbReference type="GO" id="GO:0016726">
    <property type="term" value="F:oxidoreductase activity, acting on CH or CH2 groups, NAD or NADP as acceptor"/>
    <property type="evidence" value="ECO:0007669"/>
    <property type="project" value="UniProtKB-UniRule"/>
</dbReference>
<name>A0A136Q2I1_9FIRM</name>
<dbReference type="CDD" id="cd04891">
    <property type="entry name" value="ACT_AK-LysC-DapG-like_1"/>
    <property type="match status" value="1"/>
</dbReference>
<evidence type="ECO:0000256" key="9">
    <source>
        <dbReference type="ARBA" id="ARBA00023002"/>
    </source>
</evidence>
<proteinExistence type="inferred from homology"/>
<dbReference type="Gene3D" id="3.40.50.720">
    <property type="entry name" value="NAD(P)-binding Rossmann-like Domain"/>
    <property type="match status" value="1"/>
</dbReference>
<dbReference type="EMBL" id="LSZW01000063">
    <property type="protein sequence ID" value="KXK64888.1"/>
    <property type="molecule type" value="Genomic_DNA"/>
</dbReference>
<dbReference type="InterPro" id="IPR045865">
    <property type="entry name" value="ACT-like_dom_sf"/>
</dbReference>
<dbReference type="Pfam" id="PF01113">
    <property type="entry name" value="DapB_N"/>
    <property type="match status" value="1"/>
</dbReference>
<dbReference type="InterPro" id="IPR000846">
    <property type="entry name" value="DapB_N"/>
</dbReference>
<comment type="catalytic activity">
    <reaction evidence="12">
        <text>(S)-2,3,4,5-tetrahydrodipicolinate + NAD(+) + H2O = (2S,4S)-4-hydroxy-2,3,4,5-tetrahydrodipicolinate + NADH + H(+)</text>
        <dbReference type="Rhea" id="RHEA:35323"/>
        <dbReference type="ChEBI" id="CHEBI:15377"/>
        <dbReference type="ChEBI" id="CHEBI:15378"/>
        <dbReference type="ChEBI" id="CHEBI:16845"/>
        <dbReference type="ChEBI" id="CHEBI:57540"/>
        <dbReference type="ChEBI" id="CHEBI:57945"/>
        <dbReference type="ChEBI" id="CHEBI:67139"/>
        <dbReference type="EC" id="1.17.1.8"/>
    </reaction>
</comment>
<dbReference type="HAMAP" id="MF_00102">
    <property type="entry name" value="DapB"/>
    <property type="match status" value="1"/>
</dbReference>
<evidence type="ECO:0000256" key="13">
    <source>
        <dbReference type="NCBIfam" id="TIGR00036"/>
    </source>
</evidence>
<reference evidence="15 16" key="1">
    <citation type="submission" date="2016-02" db="EMBL/GenBank/DDBJ databases">
        <authorList>
            <person name="Wen L."/>
            <person name="He K."/>
            <person name="Yang H."/>
        </authorList>
    </citation>
    <scope>NUCLEOTIDE SEQUENCE [LARGE SCALE GENOMIC DNA]</scope>
    <source>
        <strain evidence="15 16">DSM 22607</strain>
    </source>
</reference>
<dbReference type="SUPFAM" id="SSF51735">
    <property type="entry name" value="NAD(P)-binding Rossmann-fold domains"/>
    <property type="match status" value="1"/>
</dbReference>
<dbReference type="FunFam" id="3.30.360.10:FF:000009">
    <property type="entry name" value="4-hydroxy-tetrahydrodipicolinate reductase"/>
    <property type="match status" value="1"/>
</dbReference>
<keyword evidence="4" id="KW-0547">Nucleotide-binding</keyword>
<dbReference type="EC" id="1.17.1.8" evidence="12 13"/>
<evidence type="ECO:0000256" key="3">
    <source>
        <dbReference type="ARBA" id="ARBA00022605"/>
    </source>
</evidence>
<keyword evidence="10 12" id="KW-0520">NAD</keyword>
<comment type="subunit">
    <text evidence="12">Homotetramer.</text>
</comment>
<keyword evidence="11 12" id="KW-0457">Lysine biosynthesis</keyword>
<dbReference type="Pfam" id="PF22468">
    <property type="entry name" value="ACT_9"/>
    <property type="match status" value="1"/>
</dbReference>
<comment type="similarity">
    <text evidence="1 12">Belongs to the DapB family.</text>
</comment>
<evidence type="ECO:0000256" key="7">
    <source>
        <dbReference type="ARBA" id="ARBA00022857"/>
    </source>
</evidence>
<dbReference type="PROSITE" id="PS51671">
    <property type="entry name" value="ACT"/>
    <property type="match status" value="1"/>
</dbReference>
<dbReference type="AlphaFoldDB" id="A0A136Q2I1"/>
<dbReference type="InterPro" id="IPR023940">
    <property type="entry name" value="DHDPR_bac"/>
</dbReference>
<dbReference type="GO" id="GO:0009088">
    <property type="term" value="P:threonine biosynthetic process"/>
    <property type="evidence" value="ECO:0007669"/>
    <property type="project" value="UniProtKB-UniPathway"/>
</dbReference>
<feature type="domain" description="ACT" evidence="14">
    <location>
        <begin position="280"/>
        <end position="356"/>
    </location>
</feature>
<keyword evidence="3 12" id="KW-0028">Amino-acid biosynthesis</keyword>
<evidence type="ECO:0000256" key="11">
    <source>
        <dbReference type="ARBA" id="ARBA00023154"/>
    </source>
</evidence>
<sequence length="414" mass="45120">MGSAIKKGLEMIKVLISGANGKMGQMIAACVSETEDMVVVAGVDKMPDIRQNPFPVYDDFSRVVESVDVIIDFSRPDALHGLLDFAQAKNIPAVLATTGYSANDKMMIVKYSGHIPVFFSANMSLGVNLQMELCKTASEFLGSKFDIEIIEKHHNQKVDAPSGTALAIADKINEVFSGEKEYVYGRTPKVRAKRQQKEIGIHAVRGGTVVGEHDVLFLGNDEIIEVHHRALSRQVFAEGAVRAAQFLIGRSAGLYSMEDIISGKKIVSSIYVEEENNAIVTLINMPHDPVYIADVFDHIAKNSVNIATISQAYPQDGTVDITFSVASLDLETVRAALDEVESLSYKCVSDITKLTIEGDGMARQYGVVSKLFSALAANRIKTYIVTDSETRISFCLKNQDATKAIKAVTQAFGL</sequence>
<evidence type="ECO:0000259" key="14">
    <source>
        <dbReference type="PROSITE" id="PS51671"/>
    </source>
</evidence>
<dbReference type="InterPro" id="IPR036291">
    <property type="entry name" value="NAD(P)-bd_dom_sf"/>
</dbReference>
<dbReference type="InterPro" id="IPR054352">
    <property type="entry name" value="ACT_Aspartokinase"/>
</dbReference>
<keyword evidence="8 12" id="KW-0220">Diaminopimelate biosynthesis</keyword>
<feature type="binding site" evidence="12">
    <location>
        <begin position="18"/>
        <end position="23"/>
    </location>
    <ligand>
        <name>NAD(+)</name>
        <dbReference type="ChEBI" id="CHEBI:57540"/>
    </ligand>
</feature>
<gene>
    <name evidence="12" type="primary">dapB</name>
    <name evidence="15" type="ORF">HMPREF3293_02133</name>
</gene>
<dbReference type="Proteomes" id="UP000070366">
    <property type="component" value="Unassembled WGS sequence"/>
</dbReference>
<keyword evidence="2 12" id="KW-0963">Cytoplasm</keyword>
<evidence type="ECO:0000256" key="8">
    <source>
        <dbReference type="ARBA" id="ARBA00022915"/>
    </source>
</evidence>
<keyword evidence="9 12" id="KW-0560">Oxidoreductase</keyword>
<dbReference type="SUPFAM" id="SSF55021">
    <property type="entry name" value="ACT-like"/>
    <property type="match status" value="2"/>
</dbReference>
<dbReference type="SUPFAM" id="SSF55347">
    <property type="entry name" value="Glyceraldehyde-3-phosphate dehydrogenase-like, C-terminal domain"/>
    <property type="match status" value="1"/>
</dbReference>
<dbReference type="GO" id="GO:0019877">
    <property type="term" value="P:diaminopimelate biosynthetic process"/>
    <property type="evidence" value="ECO:0007669"/>
    <property type="project" value="UniProtKB-UniRule"/>
</dbReference>
<dbReference type="PANTHER" id="PTHR20836:SF7">
    <property type="entry name" value="4-HYDROXY-TETRAHYDRODIPICOLINATE REDUCTASE"/>
    <property type="match status" value="1"/>
</dbReference>
<protein>
    <recommendedName>
        <fullName evidence="12 13">4-hydroxy-tetrahydrodipicolinate reductase</fullName>
        <shortName evidence="12">HTPA reductase</shortName>
        <ecNumber evidence="12 13">1.17.1.8</ecNumber>
    </recommendedName>
</protein>
<dbReference type="InterPro" id="IPR002912">
    <property type="entry name" value="ACT_dom"/>
</dbReference>
<dbReference type="UniPathway" id="UPA00050">
    <property type="reaction ID" value="UER00461"/>
</dbReference>
<feature type="active site" description="Proton donor" evidence="12">
    <location>
        <position position="157"/>
    </location>
</feature>
<dbReference type="CDD" id="cd02274">
    <property type="entry name" value="DHDPR_N"/>
    <property type="match status" value="1"/>
</dbReference>
<feature type="binding site" evidence="12">
    <location>
        <begin position="120"/>
        <end position="123"/>
    </location>
    <ligand>
        <name>NAD(+)</name>
        <dbReference type="ChEBI" id="CHEBI:57540"/>
    </ligand>
</feature>
<dbReference type="GO" id="GO:0005524">
    <property type="term" value="F:ATP binding"/>
    <property type="evidence" value="ECO:0007669"/>
    <property type="project" value="UniProtKB-KW"/>
</dbReference>
<dbReference type="PROSITE" id="PS01298">
    <property type="entry name" value="DAPB"/>
    <property type="match status" value="1"/>
</dbReference>
<dbReference type="InterPro" id="IPR022664">
    <property type="entry name" value="DapB_N_CS"/>
</dbReference>
<dbReference type="UniPathway" id="UPA00051">
    <property type="reaction ID" value="UER00462"/>
</dbReference>
<evidence type="ECO:0000256" key="2">
    <source>
        <dbReference type="ARBA" id="ARBA00022490"/>
    </source>
</evidence>
<evidence type="ECO:0000256" key="10">
    <source>
        <dbReference type="ARBA" id="ARBA00023027"/>
    </source>
</evidence>
<keyword evidence="16" id="KW-1185">Reference proteome</keyword>
<dbReference type="PANTHER" id="PTHR20836">
    <property type="entry name" value="DIHYDRODIPICOLINATE REDUCTASE"/>
    <property type="match status" value="1"/>
</dbReference>
<feature type="binding site" evidence="12">
    <location>
        <position position="154"/>
    </location>
    <ligand>
        <name>(S)-2,3,4,5-tetrahydrodipicolinate</name>
        <dbReference type="ChEBI" id="CHEBI:16845"/>
    </ligand>
</feature>
<evidence type="ECO:0000256" key="5">
    <source>
        <dbReference type="ARBA" id="ARBA00022777"/>
    </source>
</evidence>
<comment type="function">
    <text evidence="12">Catalyzes the conversion of 4-hydroxy-tetrahydrodipicolinate (HTPA) to tetrahydrodipicolinate.</text>
</comment>
<evidence type="ECO:0000313" key="16">
    <source>
        <dbReference type="Proteomes" id="UP000070366"/>
    </source>
</evidence>
<comment type="subcellular location">
    <subcellularLocation>
        <location evidence="12">Cytoplasm</location>
    </subcellularLocation>
</comment>
<dbReference type="PATRIC" id="fig|626937.4.peg.2105"/>
<dbReference type="GO" id="GO:0051287">
    <property type="term" value="F:NAD binding"/>
    <property type="evidence" value="ECO:0007669"/>
    <property type="project" value="UniProtKB-UniRule"/>
</dbReference>
<keyword evidence="6" id="KW-0067">ATP-binding</keyword>
<comment type="caution">
    <text evidence="15">The sequence shown here is derived from an EMBL/GenBank/DDBJ whole genome shotgun (WGS) entry which is preliminary data.</text>
</comment>
<evidence type="ECO:0000256" key="1">
    <source>
        <dbReference type="ARBA" id="ARBA00006642"/>
    </source>
</evidence>